<protein>
    <submittedName>
        <fullName evidence="3">CspA family cold shock protein</fullName>
    </submittedName>
</protein>
<dbReference type="GO" id="GO:0003676">
    <property type="term" value="F:nucleic acid binding"/>
    <property type="evidence" value="ECO:0007669"/>
    <property type="project" value="InterPro"/>
</dbReference>
<dbReference type="InterPro" id="IPR011129">
    <property type="entry name" value="CSD"/>
</dbReference>
<dbReference type="InterPro" id="IPR050181">
    <property type="entry name" value="Cold_shock_domain"/>
</dbReference>
<dbReference type="CDD" id="cd04458">
    <property type="entry name" value="CSP_CDS"/>
    <property type="match status" value="2"/>
</dbReference>
<dbReference type="GO" id="GO:0005829">
    <property type="term" value="C:cytosol"/>
    <property type="evidence" value="ECO:0007669"/>
    <property type="project" value="UniProtKB-ARBA"/>
</dbReference>
<dbReference type="InterPro" id="IPR012340">
    <property type="entry name" value="NA-bd_OB-fold"/>
</dbReference>
<dbReference type="Gene3D" id="2.40.50.140">
    <property type="entry name" value="Nucleic acid-binding proteins"/>
    <property type="match status" value="2"/>
</dbReference>
<feature type="domain" description="CSD" evidence="2">
    <location>
        <begin position="134"/>
        <end position="199"/>
    </location>
</feature>
<dbReference type="Proteomes" id="UP000294881">
    <property type="component" value="Unassembled WGS sequence"/>
</dbReference>
<gene>
    <name evidence="3" type="ORF">EV666_11447</name>
</gene>
<dbReference type="PROSITE" id="PS51857">
    <property type="entry name" value="CSD_2"/>
    <property type="match status" value="1"/>
</dbReference>
<accession>A0A4R2GMA6</accession>
<organism evidence="3 4">
    <name type="scientific">Camelimonas lactis</name>
    <dbReference type="NCBI Taxonomy" id="659006"/>
    <lineage>
        <taxon>Bacteria</taxon>
        <taxon>Pseudomonadati</taxon>
        <taxon>Pseudomonadota</taxon>
        <taxon>Alphaproteobacteria</taxon>
        <taxon>Hyphomicrobiales</taxon>
        <taxon>Chelatococcaceae</taxon>
        <taxon>Camelimonas</taxon>
    </lineage>
</organism>
<dbReference type="InterPro" id="IPR002059">
    <property type="entry name" value="CSP_DNA-bd"/>
</dbReference>
<dbReference type="PRINTS" id="PR00050">
    <property type="entry name" value="COLDSHOCK"/>
</dbReference>
<comment type="caution">
    <text evidence="3">The sequence shown here is derived from an EMBL/GenBank/DDBJ whole genome shotgun (WGS) entry which is preliminary data.</text>
</comment>
<reference evidence="3 4" key="1">
    <citation type="submission" date="2019-03" db="EMBL/GenBank/DDBJ databases">
        <title>Genomic Encyclopedia of Type Strains, Phase IV (KMG-IV): sequencing the most valuable type-strain genomes for metagenomic binning, comparative biology and taxonomic classification.</title>
        <authorList>
            <person name="Goeker M."/>
        </authorList>
    </citation>
    <scope>NUCLEOTIDE SEQUENCE [LARGE SCALE GENOMIC DNA]</scope>
    <source>
        <strain evidence="3 4">DSM 22958</strain>
    </source>
</reference>
<name>A0A4R2GMA6_9HYPH</name>
<proteinExistence type="predicted"/>
<dbReference type="SUPFAM" id="SSF50249">
    <property type="entry name" value="Nucleic acid-binding proteins"/>
    <property type="match status" value="2"/>
</dbReference>
<dbReference type="EMBL" id="SLWL01000014">
    <property type="protein sequence ID" value="TCO10343.1"/>
    <property type="molecule type" value="Genomic_DNA"/>
</dbReference>
<dbReference type="AlphaFoldDB" id="A0A4R2GMA6"/>
<feature type="region of interest" description="Disordered" evidence="1">
    <location>
        <begin position="1"/>
        <end position="27"/>
    </location>
</feature>
<evidence type="ECO:0000313" key="4">
    <source>
        <dbReference type="Proteomes" id="UP000294881"/>
    </source>
</evidence>
<evidence type="ECO:0000256" key="1">
    <source>
        <dbReference type="SAM" id="MobiDB-lite"/>
    </source>
</evidence>
<dbReference type="PANTHER" id="PTHR11544">
    <property type="entry name" value="COLD SHOCK DOMAIN CONTAINING PROTEINS"/>
    <property type="match status" value="1"/>
</dbReference>
<evidence type="ECO:0000313" key="3">
    <source>
        <dbReference type="EMBL" id="TCO10343.1"/>
    </source>
</evidence>
<keyword evidence="4" id="KW-1185">Reference proteome</keyword>
<dbReference type="SMART" id="SM00357">
    <property type="entry name" value="CSP"/>
    <property type="match status" value="2"/>
</dbReference>
<sequence>MGKGMTDSSGPKKPGGDLPPAGAPRQPGLVEAVHADPAGAPLEEVAGRVKWFDMARGFGFIARADGPDVMLHAATLRREGRSAIREGAMVTCIAATGPRGLHVVRLVAIDESTAPNPAETAPRTHVSITPESGLKAATVKWFNRLRGFGFVSCGEGEPDIFVHMEVARRCGMLGLRPGQAVAVRFGEGPRGLMATEVYPLEEAASGAALRH</sequence>
<evidence type="ECO:0000259" key="2">
    <source>
        <dbReference type="PROSITE" id="PS51857"/>
    </source>
</evidence>
<dbReference type="Pfam" id="PF00313">
    <property type="entry name" value="CSD"/>
    <property type="match status" value="2"/>
</dbReference>